<sequence length="180" mass="19766">MNLTHAPRTAGGQAQLRRSGEADGRRWLAVYLNDHLAGATGGLALCRRAARAYPTQDAGVELRRLAAEISEDRETLVGLIRELGLPVRRYKIAAGWLAERAGRLKSNGRLARRSPLSDLLELEALLLGMRGKTLLWQTLRQITDHHPGLDPELLDRLAANAERQADAVADLRRAAAEVLT</sequence>
<protein>
    <submittedName>
        <fullName evidence="1">Uncharacterized protein</fullName>
    </submittedName>
</protein>
<name>A0AB33K632_9ACTN</name>
<proteinExistence type="predicted"/>
<dbReference type="EMBL" id="AP035881">
    <property type="protein sequence ID" value="BFP49670.1"/>
    <property type="molecule type" value="Genomic_DNA"/>
</dbReference>
<dbReference type="AlphaFoldDB" id="A0AB33K632"/>
<reference evidence="1" key="1">
    <citation type="submission" date="2024-07" db="EMBL/GenBank/DDBJ databases">
        <title>Complete genome sequences of cellulolytic bacteria, Kitasatospora sp. CMC57 and Streptomyces sp. CMC78, isolated from Japanese agricultural soil.</title>
        <authorList>
            <person name="Hashimoto T."/>
            <person name="Ito M."/>
            <person name="Iwamoto M."/>
            <person name="Fukahori D."/>
            <person name="Shoda T."/>
            <person name="Sakoda M."/>
            <person name="Morohoshi T."/>
            <person name="Mitsuboshi M."/>
            <person name="Nishizawa T."/>
        </authorList>
    </citation>
    <scope>NUCLEOTIDE SEQUENCE</scope>
    <source>
        <strain evidence="1">CMC57</strain>
    </source>
</reference>
<organism evidence="1">
    <name type="scientific">Kitasatospora sp. CMC57</name>
    <dbReference type="NCBI Taxonomy" id="3231513"/>
    <lineage>
        <taxon>Bacteria</taxon>
        <taxon>Bacillati</taxon>
        <taxon>Actinomycetota</taxon>
        <taxon>Actinomycetes</taxon>
        <taxon>Kitasatosporales</taxon>
        <taxon>Streptomycetaceae</taxon>
        <taxon>Kitasatospora</taxon>
    </lineage>
</organism>
<evidence type="ECO:0000313" key="1">
    <source>
        <dbReference type="EMBL" id="BFP49670.1"/>
    </source>
</evidence>
<accession>A0AB33K632</accession>
<dbReference type="RefSeq" id="WP_407991746.1">
    <property type="nucleotide sequence ID" value="NZ_AP035881.2"/>
</dbReference>
<gene>
    <name evidence="1" type="ORF">KCMC57_60380</name>
</gene>